<protein>
    <recommendedName>
        <fullName evidence="8">Bifunctional chorismate mutase/prephenate dehydratase</fullName>
        <ecNumber evidence="7">4.2.1.51</ecNumber>
        <ecNumber evidence="6">5.4.99.5</ecNumber>
    </recommendedName>
    <alternativeName>
        <fullName evidence="17">Chorismate mutase-prephenate dehydratase</fullName>
    </alternativeName>
    <alternativeName>
        <fullName evidence="16">p-protein</fullName>
    </alternativeName>
</protein>
<comment type="subcellular location">
    <subcellularLocation>
        <location evidence="3">Cytoplasm</location>
    </subcellularLocation>
</comment>
<evidence type="ECO:0000256" key="3">
    <source>
        <dbReference type="ARBA" id="ARBA00004496"/>
    </source>
</evidence>
<dbReference type="SMART" id="SM00830">
    <property type="entry name" value="CM_2"/>
    <property type="match status" value="1"/>
</dbReference>
<feature type="site" description="Essential for prephenate dehydratase activity" evidence="19">
    <location>
        <position position="261"/>
    </location>
</feature>
<evidence type="ECO:0000256" key="19">
    <source>
        <dbReference type="PIRSR" id="PIRSR001500-2"/>
    </source>
</evidence>
<evidence type="ECO:0000256" key="10">
    <source>
        <dbReference type="ARBA" id="ARBA00022605"/>
    </source>
</evidence>
<comment type="pathway">
    <text evidence="4">Amino-acid biosynthesis; L-phenylalanine biosynthesis; phenylpyruvate from prephenate: step 1/1.</text>
</comment>
<dbReference type="GO" id="GO:0005737">
    <property type="term" value="C:cytoplasm"/>
    <property type="evidence" value="ECO:0007669"/>
    <property type="project" value="UniProtKB-SubCell"/>
</dbReference>
<dbReference type="UniPathway" id="UPA00121">
    <property type="reaction ID" value="UER00345"/>
</dbReference>
<dbReference type="Gene3D" id="1.20.59.10">
    <property type="entry name" value="Chorismate mutase"/>
    <property type="match status" value="1"/>
</dbReference>
<evidence type="ECO:0000259" key="21">
    <source>
        <dbReference type="PROSITE" id="PS51171"/>
    </source>
</evidence>
<keyword evidence="9" id="KW-0963">Cytoplasm</keyword>
<evidence type="ECO:0000256" key="9">
    <source>
        <dbReference type="ARBA" id="ARBA00022490"/>
    </source>
</evidence>
<dbReference type="InterPro" id="IPR002912">
    <property type="entry name" value="ACT_dom"/>
</dbReference>
<comment type="pathway">
    <text evidence="5">Metabolic intermediate biosynthesis; prephenate biosynthesis; prephenate from chorismate: step 1/1.</text>
</comment>
<keyword evidence="13 23" id="KW-0413">Isomerase</keyword>
<name>A0A078KI70_9GAMM</name>
<evidence type="ECO:0000256" key="4">
    <source>
        <dbReference type="ARBA" id="ARBA00004741"/>
    </source>
</evidence>
<dbReference type="InterPro" id="IPR001086">
    <property type="entry name" value="Preph_deHydtase"/>
</dbReference>
<evidence type="ECO:0000256" key="7">
    <source>
        <dbReference type="ARBA" id="ARBA00013147"/>
    </source>
</evidence>
<evidence type="ECO:0000256" key="15">
    <source>
        <dbReference type="ARBA" id="ARBA00023268"/>
    </source>
</evidence>
<evidence type="ECO:0000256" key="12">
    <source>
        <dbReference type="ARBA" id="ARBA00023222"/>
    </source>
</evidence>
<dbReference type="EC" id="4.2.1.51" evidence="7"/>
<dbReference type="InterPro" id="IPR002701">
    <property type="entry name" value="CM_II_prokaryot"/>
</dbReference>
<reference evidence="24" key="1">
    <citation type="submission" date="2014-07" db="EMBL/GenBank/DDBJ databases">
        <authorList>
            <person name="Santos-Garcia D."/>
        </authorList>
    </citation>
    <scope>NUCLEOTIDE SEQUENCE [LARGE SCALE GENOMIC DNA]</scope>
</reference>
<dbReference type="SUPFAM" id="SSF53850">
    <property type="entry name" value="Periplasmic binding protein-like II"/>
    <property type="match status" value="1"/>
</dbReference>
<evidence type="ECO:0000256" key="13">
    <source>
        <dbReference type="ARBA" id="ARBA00023235"/>
    </source>
</evidence>
<dbReference type="PANTHER" id="PTHR21022">
    <property type="entry name" value="PREPHENATE DEHYDRATASE P PROTEIN"/>
    <property type="match status" value="1"/>
</dbReference>
<evidence type="ECO:0000256" key="8">
    <source>
        <dbReference type="ARBA" id="ARBA00014401"/>
    </source>
</evidence>
<evidence type="ECO:0000256" key="14">
    <source>
        <dbReference type="ARBA" id="ARBA00023239"/>
    </source>
</evidence>
<dbReference type="HOGENOM" id="CLU_035008_0_1_6"/>
<dbReference type="GO" id="GO:0009094">
    <property type="term" value="P:L-phenylalanine biosynthetic process"/>
    <property type="evidence" value="ECO:0007669"/>
    <property type="project" value="UniProtKB-UniPathway"/>
</dbReference>
<keyword evidence="10" id="KW-0028">Amino-acid biosynthesis</keyword>
<comment type="catalytic activity">
    <reaction evidence="18">
        <text>prephenate + H(+) = 3-phenylpyruvate + CO2 + H2O</text>
        <dbReference type="Rhea" id="RHEA:21648"/>
        <dbReference type="ChEBI" id="CHEBI:15377"/>
        <dbReference type="ChEBI" id="CHEBI:15378"/>
        <dbReference type="ChEBI" id="CHEBI:16526"/>
        <dbReference type="ChEBI" id="CHEBI:18005"/>
        <dbReference type="ChEBI" id="CHEBI:29934"/>
        <dbReference type="EC" id="4.2.1.51"/>
    </reaction>
</comment>
<gene>
    <name evidence="23" type="primary">pheA</name>
    <name evidence="23" type="ORF">CEM_360</name>
</gene>
<keyword evidence="24" id="KW-1185">Reference proteome</keyword>
<dbReference type="Proteomes" id="UP000032420">
    <property type="component" value="Chromosome I"/>
</dbReference>
<dbReference type="EC" id="5.4.99.5" evidence="6"/>
<dbReference type="SUPFAM" id="SSF55021">
    <property type="entry name" value="ACT-like"/>
    <property type="match status" value="1"/>
</dbReference>
<accession>A0A078KI70</accession>
<dbReference type="Gene3D" id="3.40.190.10">
    <property type="entry name" value="Periplasmic binding protein-like II"/>
    <property type="match status" value="2"/>
</dbReference>
<evidence type="ECO:0000259" key="20">
    <source>
        <dbReference type="PROSITE" id="PS51168"/>
    </source>
</evidence>
<dbReference type="GO" id="GO:0046417">
    <property type="term" value="P:chorismate metabolic process"/>
    <property type="evidence" value="ECO:0007669"/>
    <property type="project" value="InterPro"/>
</dbReference>
<dbReference type="InterPro" id="IPR036979">
    <property type="entry name" value="CM_dom_sf"/>
</dbReference>
<dbReference type="Gene3D" id="3.30.70.260">
    <property type="match status" value="1"/>
</dbReference>
<evidence type="ECO:0000259" key="22">
    <source>
        <dbReference type="PROSITE" id="PS51671"/>
    </source>
</evidence>
<evidence type="ECO:0000256" key="16">
    <source>
        <dbReference type="ARBA" id="ARBA00031175"/>
    </source>
</evidence>
<evidence type="ECO:0000313" key="23">
    <source>
        <dbReference type="EMBL" id="CDZ16600.1"/>
    </source>
</evidence>
<comment type="function">
    <text evidence="2">Catalyzes the Claisen rearrangement of chorismate to prephenate and the decarboxylation/dehydration of prephenate to phenylpyruvate.</text>
</comment>
<organism evidence="23 24">
    <name type="scientific">Candidatus Johnevansia muelleri</name>
    <dbReference type="NCBI Taxonomy" id="1495769"/>
    <lineage>
        <taxon>Bacteria</taxon>
        <taxon>Pseudomonadati</taxon>
        <taxon>Pseudomonadota</taxon>
        <taxon>Gammaproteobacteria</taxon>
        <taxon>Candidatus Johnevansiales</taxon>
        <taxon>Candidatus Johnevansiaceae</taxon>
        <taxon>Candidatus Johnevansia</taxon>
    </lineage>
</organism>
<dbReference type="Pfam" id="PF01817">
    <property type="entry name" value="CM_2"/>
    <property type="match status" value="1"/>
</dbReference>
<evidence type="ECO:0000256" key="18">
    <source>
        <dbReference type="ARBA" id="ARBA00047848"/>
    </source>
</evidence>
<dbReference type="InterPro" id="IPR045865">
    <property type="entry name" value="ACT-like_dom_sf"/>
</dbReference>
<dbReference type="PANTHER" id="PTHR21022:SF19">
    <property type="entry name" value="PREPHENATE DEHYDRATASE-RELATED"/>
    <property type="match status" value="1"/>
</dbReference>
<keyword evidence="15" id="KW-0511">Multifunctional enzyme</keyword>
<dbReference type="CDD" id="cd13630">
    <property type="entry name" value="PBP2_PDT_1"/>
    <property type="match status" value="1"/>
</dbReference>
<evidence type="ECO:0000256" key="2">
    <source>
        <dbReference type="ARBA" id="ARBA00002364"/>
    </source>
</evidence>
<evidence type="ECO:0000313" key="24">
    <source>
        <dbReference type="Proteomes" id="UP000032420"/>
    </source>
</evidence>
<dbReference type="InterPro" id="IPR036263">
    <property type="entry name" value="Chorismate_II_sf"/>
</dbReference>
<dbReference type="CDD" id="cd04905">
    <property type="entry name" value="ACT_CM-PDT"/>
    <property type="match status" value="1"/>
</dbReference>
<dbReference type="OrthoDB" id="9802281at2"/>
<dbReference type="InterPro" id="IPR010957">
    <property type="entry name" value="G/b/e-P-prot_chorismate_mutase"/>
</dbReference>
<dbReference type="SUPFAM" id="SSF48600">
    <property type="entry name" value="Chorismate mutase II"/>
    <property type="match status" value="1"/>
</dbReference>
<dbReference type="UniPathway" id="UPA00120">
    <property type="reaction ID" value="UER00203"/>
</dbReference>
<dbReference type="NCBIfam" id="NF008865">
    <property type="entry name" value="PRK11898.1"/>
    <property type="match status" value="1"/>
</dbReference>
<dbReference type="Pfam" id="PF00800">
    <property type="entry name" value="PDT"/>
    <property type="match status" value="1"/>
</dbReference>
<keyword evidence="12" id="KW-0584">Phenylalanine biosynthesis</keyword>
<sequence length="359" mass="41907">MKNNYNIDYIRNRIDYIDKLILKLINERAFCAQQVAIIKLYENNNNFYRPEREIQVLRRIININNGPLSDKNIIFIFKDIISMCLALEQPIKVAYLGPKGTFTQEAAIKHFGKSAILKAITYIDDIFKEVKKKTVNYGIIPLENSIEGMINHTLDSLIKSKLKICGEIVLRIHQNFLIGKHTSLNMISRIYSHRQSLEQCRQWIYKKYPLIECIAVDSNAKAAILVKNEWYSAAIAGKMTAYYYNLIIQIENIEDNIDNFTRFIVIGNKEVLPSGNDKTSLIISLRNNIITFYTLIKSFYYCNIDILCIEPRPSYNDIWNYVFFLEFKGHLNDIKIKNFIEIINNFIIEIKILGSYPKN</sequence>
<dbReference type="FunFam" id="3.40.190.10:FF:000029">
    <property type="entry name" value="Chorismate mutase/Prephenate dehydratase"/>
    <property type="match status" value="1"/>
</dbReference>
<keyword evidence="14 23" id="KW-0456">Lyase</keyword>
<dbReference type="AlphaFoldDB" id="A0A078KI70"/>
<dbReference type="PROSITE" id="PS51168">
    <property type="entry name" value="CHORISMATE_MUT_2"/>
    <property type="match status" value="1"/>
</dbReference>
<keyword evidence="11" id="KW-0057">Aromatic amino acid biosynthesis</keyword>
<dbReference type="InterPro" id="IPR008242">
    <property type="entry name" value="Chor_mutase/pphenate_deHydtase"/>
</dbReference>
<feature type="domain" description="Chorismate mutase" evidence="20">
    <location>
        <begin position="1"/>
        <end position="92"/>
    </location>
</feature>
<feature type="domain" description="ACT" evidence="22">
    <location>
        <begin position="280"/>
        <end position="357"/>
    </location>
</feature>
<dbReference type="NCBIfam" id="TIGR01807">
    <property type="entry name" value="CM_P2"/>
    <property type="match status" value="1"/>
</dbReference>
<evidence type="ECO:0000256" key="1">
    <source>
        <dbReference type="ARBA" id="ARBA00000824"/>
    </source>
</evidence>
<dbReference type="EMBL" id="LM655252">
    <property type="protein sequence ID" value="CDZ16600.1"/>
    <property type="molecule type" value="Genomic_DNA"/>
</dbReference>
<dbReference type="PROSITE" id="PS51171">
    <property type="entry name" value="PREPHENATE_DEHYDR_3"/>
    <property type="match status" value="1"/>
</dbReference>
<dbReference type="STRING" id="1495769.CEM_360"/>
<dbReference type="GO" id="GO:0004664">
    <property type="term" value="F:prephenate dehydratase activity"/>
    <property type="evidence" value="ECO:0007669"/>
    <property type="project" value="UniProtKB-EC"/>
</dbReference>
<dbReference type="PATRIC" id="fig|1495769.3.peg.321"/>
<dbReference type="GO" id="GO:0004106">
    <property type="term" value="F:chorismate mutase activity"/>
    <property type="evidence" value="ECO:0007669"/>
    <property type="project" value="UniProtKB-EC"/>
</dbReference>
<dbReference type="KEGG" id="eme:CEM_360"/>
<evidence type="ECO:0000256" key="17">
    <source>
        <dbReference type="ARBA" id="ARBA00031520"/>
    </source>
</evidence>
<evidence type="ECO:0000256" key="5">
    <source>
        <dbReference type="ARBA" id="ARBA00004817"/>
    </source>
</evidence>
<proteinExistence type="predicted"/>
<dbReference type="PIRSF" id="PIRSF001500">
    <property type="entry name" value="Chor_mut_pdt_Ppr"/>
    <property type="match status" value="1"/>
</dbReference>
<evidence type="ECO:0000256" key="6">
    <source>
        <dbReference type="ARBA" id="ARBA00012404"/>
    </source>
</evidence>
<comment type="catalytic activity">
    <reaction evidence="1">
        <text>chorismate = prephenate</text>
        <dbReference type="Rhea" id="RHEA:13897"/>
        <dbReference type="ChEBI" id="CHEBI:29748"/>
        <dbReference type="ChEBI" id="CHEBI:29934"/>
        <dbReference type="EC" id="5.4.99.5"/>
    </reaction>
</comment>
<feature type="domain" description="Prephenate dehydratase" evidence="21">
    <location>
        <begin position="92"/>
        <end position="268"/>
    </location>
</feature>
<dbReference type="PROSITE" id="PS51671">
    <property type="entry name" value="ACT"/>
    <property type="match status" value="1"/>
</dbReference>
<evidence type="ECO:0000256" key="11">
    <source>
        <dbReference type="ARBA" id="ARBA00023141"/>
    </source>
</evidence>